<dbReference type="RefSeq" id="WP_150885153.1">
    <property type="nucleotide sequence ID" value="NZ_CP032452.1"/>
</dbReference>
<accession>A0A5P3X8Y3</accession>
<gene>
    <name evidence="1" type="ORF">D4A35_00315</name>
</gene>
<reference evidence="1 2" key="1">
    <citation type="submission" date="2018-09" db="EMBL/GenBank/DDBJ databases">
        <title>A clostridial neurotoxin that targets Anopheles mosquitoes.</title>
        <authorList>
            <person name="Contreras E."/>
            <person name="Masuyer G."/>
            <person name="Qureshi N."/>
            <person name="Chawla S."/>
            <person name="Lim H.L."/>
            <person name="Chen J."/>
            <person name="Stenmark P."/>
            <person name="Gill S."/>
        </authorList>
    </citation>
    <scope>NUCLEOTIDE SEQUENCE [LARGE SCALE GENOMIC DNA]</scope>
    <source>
        <strain evidence="1 2">Cbm</strain>
    </source>
</reference>
<dbReference type="Proteomes" id="UP000326961">
    <property type="component" value="Chromosome"/>
</dbReference>
<protein>
    <submittedName>
        <fullName evidence="1">Uncharacterized protein</fullName>
    </submittedName>
</protein>
<dbReference type="AlphaFoldDB" id="A0A5P3X8Y3"/>
<evidence type="ECO:0000313" key="1">
    <source>
        <dbReference type="EMBL" id="QEZ67447.1"/>
    </source>
</evidence>
<name>A0A5P3X8Y3_PARBF</name>
<dbReference type="EMBL" id="CP032452">
    <property type="protein sequence ID" value="QEZ67447.1"/>
    <property type="molecule type" value="Genomic_DNA"/>
</dbReference>
<proteinExistence type="predicted"/>
<evidence type="ECO:0000313" key="2">
    <source>
        <dbReference type="Proteomes" id="UP000326961"/>
    </source>
</evidence>
<sequence length="151" mass="17056">MYLKKLSILLSISILIFWGSINTVSTLNTPQYDPYVKSIAKDLDFLDSNMYVLIKSIYSENFDINQAKIQISFINSLIYDLSKKGSDLPQEQNDVAAALQAILGFYKLSIIEADRYLYSKNSDDLINAINAFSMGYTASINLRNIVFRAGK</sequence>
<organism evidence="1 2">
    <name type="scientific">Paraclostridium bifermentans</name>
    <name type="common">Clostridium bifermentans</name>
    <dbReference type="NCBI Taxonomy" id="1490"/>
    <lineage>
        <taxon>Bacteria</taxon>
        <taxon>Bacillati</taxon>
        <taxon>Bacillota</taxon>
        <taxon>Clostridia</taxon>
        <taxon>Peptostreptococcales</taxon>
        <taxon>Peptostreptococcaceae</taxon>
        <taxon>Paraclostridium</taxon>
    </lineage>
</organism>